<sequence length="157" mass="17726">MVLVTASTVYLAQPLASAHTSLMYGWLPITVQLATATVLVLAIGSALSPLAPVTGRGGRRRCHGLRDRLVSRRTRRDPTRAARSIWTSTGRARPRTGTGPETAQRRLVGSWRVRRDTNRSRRPWHLRRPTAAGNRRQRRKRRPDRQHQYRRGSPAGP</sequence>
<evidence type="ECO:0000256" key="2">
    <source>
        <dbReference type="SAM" id="Phobius"/>
    </source>
</evidence>
<accession>X7XT04</accession>
<name>X7XT04_MYCKA</name>
<evidence type="ECO:0000256" key="1">
    <source>
        <dbReference type="SAM" id="MobiDB-lite"/>
    </source>
</evidence>
<feature type="compositionally biased region" description="Basic residues" evidence="1">
    <location>
        <begin position="135"/>
        <end position="150"/>
    </location>
</feature>
<gene>
    <name evidence="3" type="ORF">I545_6792</name>
</gene>
<proteinExistence type="predicted"/>
<dbReference type="EMBL" id="JAOA01000031">
    <property type="protein sequence ID" value="ETZ97720.1"/>
    <property type="molecule type" value="Genomic_DNA"/>
</dbReference>
<comment type="caution">
    <text evidence="3">The sequence shown here is derived from an EMBL/GenBank/DDBJ whole genome shotgun (WGS) entry which is preliminary data.</text>
</comment>
<reference evidence="3 4" key="1">
    <citation type="submission" date="2013-12" db="EMBL/GenBank/DDBJ databases">
        <authorList>
            <person name="Brown-Elliot B."/>
            <person name="Wallace R."/>
            <person name="Lenaerts A."/>
            <person name="Ordway D."/>
            <person name="DeGroote M.A."/>
            <person name="Parker T."/>
            <person name="Sizemore C."/>
            <person name="Tallon L.J."/>
            <person name="Sadzewicz L.K."/>
            <person name="Sengamalay N."/>
            <person name="Fraser C.M."/>
            <person name="Hine E."/>
            <person name="Shefchek K.A."/>
            <person name="Das S.P."/>
            <person name="Tettelin H."/>
        </authorList>
    </citation>
    <scope>NUCLEOTIDE SEQUENCE [LARGE SCALE GENOMIC DNA]</scope>
    <source>
        <strain evidence="3 4">662</strain>
    </source>
</reference>
<keyword evidence="2" id="KW-1133">Transmembrane helix</keyword>
<evidence type="ECO:0000313" key="4">
    <source>
        <dbReference type="Proteomes" id="UP000020561"/>
    </source>
</evidence>
<dbReference type="PATRIC" id="fig|1299326.3.peg.6523"/>
<dbReference type="Proteomes" id="UP000020561">
    <property type="component" value="Unassembled WGS sequence"/>
</dbReference>
<evidence type="ECO:0000313" key="3">
    <source>
        <dbReference type="EMBL" id="ETZ97720.1"/>
    </source>
</evidence>
<feature type="transmembrane region" description="Helical" evidence="2">
    <location>
        <begin position="28"/>
        <end position="51"/>
    </location>
</feature>
<keyword evidence="2" id="KW-0812">Transmembrane</keyword>
<organism evidence="3 4">
    <name type="scientific">Mycobacterium kansasii 662</name>
    <dbReference type="NCBI Taxonomy" id="1299326"/>
    <lineage>
        <taxon>Bacteria</taxon>
        <taxon>Bacillati</taxon>
        <taxon>Actinomycetota</taxon>
        <taxon>Actinomycetes</taxon>
        <taxon>Mycobacteriales</taxon>
        <taxon>Mycobacteriaceae</taxon>
        <taxon>Mycobacterium</taxon>
    </lineage>
</organism>
<keyword evidence="2" id="KW-0472">Membrane</keyword>
<dbReference type="AlphaFoldDB" id="X7XT04"/>
<protein>
    <submittedName>
        <fullName evidence="3">Uncharacterized protein</fullName>
    </submittedName>
</protein>
<feature type="region of interest" description="Disordered" evidence="1">
    <location>
        <begin position="67"/>
        <end position="157"/>
    </location>
</feature>
<feature type="compositionally biased region" description="Basic and acidic residues" evidence="1">
    <location>
        <begin position="67"/>
        <end position="80"/>
    </location>
</feature>